<dbReference type="GO" id="GO:0005634">
    <property type="term" value="C:nucleus"/>
    <property type="evidence" value="ECO:0007669"/>
    <property type="project" value="UniProtKB-SubCell"/>
</dbReference>
<comment type="caution">
    <text evidence="8">The sequence shown here is derived from an EMBL/GenBank/DDBJ whole genome shotgun (WGS) entry which is preliminary data.</text>
</comment>
<feature type="domain" description="HTH myb-type" evidence="7">
    <location>
        <begin position="62"/>
        <end position="116"/>
    </location>
</feature>
<dbReference type="FunFam" id="1.10.10.60:FF:000121">
    <property type="entry name" value="Myb transcription factor"/>
    <property type="match status" value="1"/>
</dbReference>
<reference evidence="8 9" key="1">
    <citation type="journal article" date="2022" name="Hortic Res">
        <title>The genome of Dioscorea zingiberensis sheds light on the biosynthesis, origin and evolution of the medicinally important diosgenin saponins.</title>
        <authorList>
            <person name="Li Y."/>
            <person name="Tan C."/>
            <person name="Li Z."/>
            <person name="Guo J."/>
            <person name="Li S."/>
            <person name="Chen X."/>
            <person name="Wang C."/>
            <person name="Dai X."/>
            <person name="Yang H."/>
            <person name="Song W."/>
            <person name="Hou L."/>
            <person name="Xu J."/>
            <person name="Tong Z."/>
            <person name="Xu A."/>
            <person name="Yuan X."/>
            <person name="Wang W."/>
            <person name="Yang Q."/>
            <person name="Chen L."/>
            <person name="Sun Z."/>
            <person name="Wang K."/>
            <person name="Pan B."/>
            <person name="Chen J."/>
            <person name="Bao Y."/>
            <person name="Liu F."/>
            <person name="Qi X."/>
            <person name="Gang D.R."/>
            <person name="Wen J."/>
            <person name="Li J."/>
        </authorList>
    </citation>
    <scope>NUCLEOTIDE SEQUENCE [LARGE SCALE GENOMIC DNA]</scope>
    <source>
        <strain evidence="8">Dzin_1.0</strain>
    </source>
</reference>
<dbReference type="Gene3D" id="1.10.10.60">
    <property type="entry name" value="Homeodomain-like"/>
    <property type="match status" value="2"/>
</dbReference>
<dbReference type="InterPro" id="IPR017930">
    <property type="entry name" value="Myb_dom"/>
</dbReference>
<dbReference type="PROSITE" id="PS51294">
    <property type="entry name" value="HTH_MYB"/>
    <property type="match status" value="2"/>
</dbReference>
<dbReference type="SUPFAM" id="SSF46689">
    <property type="entry name" value="Homeodomain-like"/>
    <property type="match status" value="1"/>
</dbReference>
<protein>
    <submittedName>
        <fullName evidence="8">Uncharacterized protein</fullName>
    </submittedName>
</protein>
<comment type="subcellular location">
    <subcellularLocation>
        <location evidence="1">Nucleus</location>
    </subcellularLocation>
</comment>
<evidence type="ECO:0000256" key="3">
    <source>
        <dbReference type="ARBA" id="ARBA00023125"/>
    </source>
</evidence>
<sequence length="286" mass="32845">MGRKPCCSRDGLRRGAWTQEEDKILSSYIKAHGEGRWRSLPSRAGLKRCGKSCRLRWLNYLRPDIKRGNISQEEDDLIIRLHKLLGNRWSLIAGRLPGRTDNEIKNYWNTHLSKTIIRQGNGQEQQNQNQKYQMEYLKTEKPVPILIETSNVVVRTKARRCTGNVFITPSQEEEPCENAETNKGGSETAQYAEVADHMDSMKAPDQFINADHEIESWWDALMDFNVNVNDCNWMDESPPVHNAAEGGEHDQVVMLESEMDETRNPPVFDLDLNDLSAFLNWEGGEL</sequence>
<evidence type="ECO:0000256" key="5">
    <source>
        <dbReference type="ARBA" id="ARBA00023242"/>
    </source>
</evidence>
<dbReference type="PANTHER" id="PTHR47999">
    <property type="entry name" value="TRANSCRIPTION FACTOR MYB8-RELATED-RELATED"/>
    <property type="match status" value="1"/>
</dbReference>
<dbReference type="PANTHER" id="PTHR47999:SF107">
    <property type="entry name" value="TRANSCRIPTION FACTOR MYB114-LIKE"/>
    <property type="match status" value="1"/>
</dbReference>
<dbReference type="GO" id="GO:0003677">
    <property type="term" value="F:DNA binding"/>
    <property type="evidence" value="ECO:0007669"/>
    <property type="project" value="UniProtKB-KW"/>
</dbReference>
<dbReference type="EMBL" id="JAGGNH010000119">
    <property type="protein sequence ID" value="KAJ0960041.1"/>
    <property type="molecule type" value="Genomic_DNA"/>
</dbReference>
<evidence type="ECO:0000256" key="2">
    <source>
        <dbReference type="ARBA" id="ARBA00023015"/>
    </source>
</evidence>
<feature type="domain" description="Myb-like" evidence="6">
    <location>
        <begin position="62"/>
        <end position="112"/>
    </location>
</feature>
<accession>A0A9D5BSW7</accession>
<keyword evidence="9" id="KW-1185">Reference proteome</keyword>
<keyword evidence="2" id="KW-0805">Transcription regulation</keyword>
<evidence type="ECO:0000256" key="1">
    <source>
        <dbReference type="ARBA" id="ARBA00004123"/>
    </source>
</evidence>
<evidence type="ECO:0000256" key="4">
    <source>
        <dbReference type="ARBA" id="ARBA00023163"/>
    </source>
</evidence>
<evidence type="ECO:0000313" key="8">
    <source>
        <dbReference type="EMBL" id="KAJ0960041.1"/>
    </source>
</evidence>
<dbReference type="CDD" id="cd00167">
    <property type="entry name" value="SANT"/>
    <property type="match status" value="2"/>
</dbReference>
<name>A0A9D5BSW7_9LILI</name>
<dbReference type="InterPro" id="IPR001005">
    <property type="entry name" value="SANT/Myb"/>
</dbReference>
<organism evidence="8 9">
    <name type="scientific">Dioscorea zingiberensis</name>
    <dbReference type="NCBI Taxonomy" id="325984"/>
    <lineage>
        <taxon>Eukaryota</taxon>
        <taxon>Viridiplantae</taxon>
        <taxon>Streptophyta</taxon>
        <taxon>Embryophyta</taxon>
        <taxon>Tracheophyta</taxon>
        <taxon>Spermatophyta</taxon>
        <taxon>Magnoliopsida</taxon>
        <taxon>Liliopsida</taxon>
        <taxon>Dioscoreales</taxon>
        <taxon>Dioscoreaceae</taxon>
        <taxon>Dioscorea</taxon>
    </lineage>
</organism>
<keyword evidence="5" id="KW-0539">Nucleus</keyword>
<keyword evidence="3" id="KW-0238">DNA-binding</keyword>
<dbReference type="PROSITE" id="PS50090">
    <property type="entry name" value="MYB_LIKE"/>
    <property type="match status" value="2"/>
</dbReference>
<feature type="domain" description="HTH myb-type" evidence="7">
    <location>
        <begin position="9"/>
        <end position="61"/>
    </location>
</feature>
<evidence type="ECO:0000259" key="7">
    <source>
        <dbReference type="PROSITE" id="PS51294"/>
    </source>
</evidence>
<evidence type="ECO:0000259" key="6">
    <source>
        <dbReference type="PROSITE" id="PS50090"/>
    </source>
</evidence>
<dbReference type="OrthoDB" id="2143914at2759"/>
<feature type="domain" description="Myb-like" evidence="6">
    <location>
        <begin position="9"/>
        <end position="61"/>
    </location>
</feature>
<dbReference type="Pfam" id="PF00249">
    <property type="entry name" value="Myb_DNA-binding"/>
    <property type="match status" value="2"/>
</dbReference>
<proteinExistence type="predicted"/>
<gene>
    <name evidence="8" type="ORF">J5N97_000156</name>
</gene>
<dbReference type="InterPro" id="IPR015495">
    <property type="entry name" value="Myb_TF_plants"/>
</dbReference>
<dbReference type="InterPro" id="IPR009057">
    <property type="entry name" value="Homeodomain-like_sf"/>
</dbReference>
<evidence type="ECO:0000313" key="9">
    <source>
        <dbReference type="Proteomes" id="UP001085076"/>
    </source>
</evidence>
<dbReference type="Proteomes" id="UP001085076">
    <property type="component" value="Unassembled WGS sequence"/>
</dbReference>
<dbReference type="AlphaFoldDB" id="A0A9D5BSW7"/>
<dbReference type="SMART" id="SM00717">
    <property type="entry name" value="SANT"/>
    <property type="match status" value="2"/>
</dbReference>
<keyword evidence="4" id="KW-0804">Transcription</keyword>